<evidence type="ECO:0000313" key="4">
    <source>
        <dbReference type="Proteomes" id="UP000257123"/>
    </source>
</evidence>
<dbReference type="EMBL" id="NMUF01000007">
    <property type="protein sequence ID" value="RFA99326.1"/>
    <property type="molecule type" value="Genomic_DNA"/>
</dbReference>
<dbReference type="RefSeq" id="WP_011008848.1">
    <property type="nucleotide sequence ID" value="NZ_JAOAJA010000024.1"/>
</dbReference>
<sequence length="75" mass="8218">MVEKLKEGIDGVVAMSSGGLVGRRVRLVLARCDQTTDLIVIEGVVVHETKDKFLIEADGSTRVVEKGWVVEIRPI</sequence>
<dbReference type="AlphaFoldDB" id="A0A371R1Z0"/>
<gene>
    <name evidence="1" type="ORF">CGL51_02705</name>
    <name evidence="2" type="ORF">CGL52_03890</name>
</gene>
<evidence type="ECO:0000313" key="2">
    <source>
        <dbReference type="EMBL" id="RFA99326.1"/>
    </source>
</evidence>
<reference evidence="3 4" key="1">
    <citation type="submission" date="2017-07" db="EMBL/GenBank/DDBJ databases">
        <title>Draft genome sequence of aerobic hyperthermophilic archaea, Pyrobaculum aerophilum YKB31 and YKB32.</title>
        <authorList>
            <person name="Mochizuki T."/>
            <person name="Berliner A.J."/>
            <person name="Yoshida-Takashima Y."/>
            <person name="Takaki Y."/>
            <person name="Nunoura T."/>
            <person name="Takai K."/>
        </authorList>
    </citation>
    <scope>NUCLEOTIDE SEQUENCE [LARGE SCALE GENOMIC DNA]</scope>
    <source>
        <strain evidence="1 4">YKB31</strain>
        <strain evidence="2 3">YKB32</strain>
    </source>
</reference>
<dbReference type="InterPro" id="IPR023534">
    <property type="entry name" value="Rof/RNase_P-like"/>
</dbReference>
<proteinExistence type="predicted"/>
<dbReference type="Proteomes" id="UP000256877">
    <property type="component" value="Unassembled WGS sequence"/>
</dbReference>
<dbReference type="Proteomes" id="UP000257123">
    <property type="component" value="Unassembled WGS sequence"/>
</dbReference>
<dbReference type="EMBL" id="NMUE01000005">
    <property type="protein sequence ID" value="RFA97571.1"/>
    <property type="molecule type" value="Genomic_DNA"/>
</dbReference>
<comment type="caution">
    <text evidence="1">The sequence shown here is derived from an EMBL/GenBank/DDBJ whole genome shotgun (WGS) entry which is preliminary data.</text>
</comment>
<organism evidence="1 4">
    <name type="scientific">Pyrobaculum aerophilum</name>
    <dbReference type="NCBI Taxonomy" id="13773"/>
    <lineage>
        <taxon>Archaea</taxon>
        <taxon>Thermoproteota</taxon>
        <taxon>Thermoprotei</taxon>
        <taxon>Thermoproteales</taxon>
        <taxon>Thermoproteaceae</taxon>
        <taxon>Pyrobaculum</taxon>
    </lineage>
</organism>
<protein>
    <submittedName>
        <fullName evidence="1">Uncharacterized protein</fullName>
    </submittedName>
</protein>
<evidence type="ECO:0000313" key="3">
    <source>
        <dbReference type="Proteomes" id="UP000256877"/>
    </source>
</evidence>
<accession>A0A371R1Z0</accession>
<evidence type="ECO:0000313" key="1">
    <source>
        <dbReference type="EMBL" id="RFA97571.1"/>
    </source>
</evidence>
<name>A0A371R1Z0_9CREN</name>
<dbReference type="SUPFAM" id="SSF101744">
    <property type="entry name" value="Rof/RNase P subunit-like"/>
    <property type="match status" value="1"/>
</dbReference>